<dbReference type="Proteomes" id="UP000267029">
    <property type="component" value="Unassembled WGS sequence"/>
</dbReference>
<protein>
    <recommendedName>
        <fullName evidence="6">Carboxylic ester hydrolase</fullName>
        <ecNumber evidence="6">3.1.1.-</ecNumber>
    </recommendedName>
</protein>
<evidence type="ECO:0000256" key="4">
    <source>
        <dbReference type="ARBA" id="ARBA00023157"/>
    </source>
</evidence>
<evidence type="ECO:0000256" key="6">
    <source>
        <dbReference type="RuleBase" id="RU361235"/>
    </source>
</evidence>
<dbReference type="GO" id="GO:0006581">
    <property type="term" value="P:acetylcholine catabolic process"/>
    <property type="evidence" value="ECO:0007669"/>
    <property type="project" value="TreeGrafter"/>
</dbReference>
<reference evidence="8 9" key="1">
    <citation type="submission" date="2018-10" db="EMBL/GenBank/DDBJ databases">
        <authorList>
            <consortium name="Pathogen Informatics"/>
        </authorList>
    </citation>
    <scope>NUCLEOTIDE SEQUENCE [LARGE SCALE GENOMIC DNA]</scope>
</reference>
<dbReference type="InterPro" id="IPR002018">
    <property type="entry name" value="CarbesteraseB"/>
</dbReference>
<evidence type="ECO:0000256" key="2">
    <source>
        <dbReference type="ARBA" id="ARBA00022487"/>
    </source>
</evidence>
<name>A0A0R3UQR9_MESCO</name>
<dbReference type="GO" id="GO:0005615">
    <property type="term" value="C:extracellular space"/>
    <property type="evidence" value="ECO:0007669"/>
    <property type="project" value="TreeGrafter"/>
</dbReference>
<feature type="domain" description="Carboxylesterase type B" evidence="7">
    <location>
        <begin position="1"/>
        <end position="578"/>
    </location>
</feature>
<dbReference type="Pfam" id="PF00135">
    <property type="entry name" value="COesterase"/>
    <property type="match status" value="1"/>
</dbReference>
<dbReference type="PANTHER" id="PTHR43918">
    <property type="entry name" value="ACETYLCHOLINESTERASE"/>
    <property type="match status" value="1"/>
</dbReference>
<dbReference type="OrthoDB" id="408631at2759"/>
<dbReference type="InterPro" id="IPR019819">
    <property type="entry name" value="Carboxylesterase_B_CS"/>
</dbReference>
<feature type="active site" description="Charge relay system" evidence="5">
    <location>
        <position position="486"/>
    </location>
</feature>
<feature type="active site" description="Charge relay system" evidence="5">
    <location>
        <position position="340"/>
    </location>
</feature>
<dbReference type="Gene3D" id="3.40.50.1820">
    <property type="entry name" value="alpha/beta hydrolase"/>
    <property type="match status" value="1"/>
</dbReference>
<sequence>VGNLRFAPPKEANLWTGQFNATQRSNSCWQYIFSGFDLANPAARVWVNNTNMSEDCLYLNVWVPANKSANGTLLSANRSSNGKLRSANRPANGTLLPVMVWIFGGGFFSGTSTLDVYDGRFLAAKENVIVVSMQYRLGPFGFLYVDPEVQGNMGLWDQHLALQWVQKHIVKFGGDPTKVTLFGESAGAASVTLQYLSPESRPLFQRMIIQSASALNRWALSTKSVAHDAGLAFIKTSDCFGSGRNLKKAVGCLRKLPAETLFDRLYELSIASAARRDSRLVSLVPTQWPAKFLPSAAQYFEVIMRPVLDGDFLPDCPTTLLKSIQEGEAPEALVGNVDKEGMYWLLYGLGIRGVDFLSDEGTVTRPTLDQLKAAEIDYFQLIQMRFMSVGHLVPAFSAMTTAQYGLNSPFVKRIMNHDFGVPFNAISSEVDFLNRLDDLSGEMDFVCGTQLFAKLLAAMKGAKVQYYNFMHKTVGSQFPAWVGAMHGSEIEYVFGMPFSSEFQANFYKFTEDEKNLSAKMMRYWANFARSGNAAINRDGTEFGPSWPEFDGTTQKYMEIDLKQQTMKHHLRNKSCNFWNDDFPSIARAYVSATQPDRLGGSMRPKICPHLEFDLYDVEPLENFVHGGASCSLLEACPLHVKCAVERTVGRLVPAIDTLAT</sequence>
<evidence type="ECO:0000256" key="3">
    <source>
        <dbReference type="ARBA" id="ARBA00022801"/>
    </source>
</evidence>
<gene>
    <name evidence="8" type="ORF">MCOS_LOCUS10225</name>
</gene>
<keyword evidence="9" id="KW-1185">Reference proteome</keyword>
<evidence type="ECO:0000256" key="1">
    <source>
        <dbReference type="ARBA" id="ARBA00005964"/>
    </source>
</evidence>
<proteinExistence type="inferred from homology"/>
<dbReference type="STRING" id="53468.A0A0R3UQR9"/>
<keyword evidence="4" id="KW-1015">Disulfide bond</keyword>
<dbReference type="GO" id="GO:0003990">
    <property type="term" value="F:acetylcholinesterase activity"/>
    <property type="evidence" value="ECO:0007669"/>
    <property type="project" value="TreeGrafter"/>
</dbReference>
<organism evidence="8 9">
    <name type="scientific">Mesocestoides corti</name>
    <name type="common">Flatworm</name>
    <dbReference type="NCBI Taxonomy" id="53468"/>
    <lineage>
        <taxon>Eukaryota</taxon>
        <taxon>Metazoa</taxon>
        <taxon>Spiralia</taxon>
        <taxon>Lophotrochozoa</taxon>
        <taxon>Platyhelminthes</taxon>
        <taxon>Cestoda</taxon>
        <taxon>Eucestoda</taxon>
        <taxon>Cyclophyllidea</taxon>
        <taxon>Mesocestoididae</taxon>
        <taxon>Mesocestoides</taxon>
    </lineage>
</organism>
<dbReference type="GO" id="GO:0005886">
    <property type="term" value="C:plasma membrane"/>
    <property type="evidence" value="ECO:0007669"/>
    <property type="project" value="TreeGrafter"/>
</dbReference>
<keyword evidence="2" id="KW-0719">Serine esterase</keyword>
<dbReference type="SUPFAM" id="SSF53474">
    <property type="entry name" value="alpha/beta-Hydrolases"/>
    <property type="match status" value="1"/>
</dbReference>
<dbReference type="InterPro" id="IPR019826">
    <property type="entry name" value="Carboxylesterase_B_AS"/>
</dbReference>
<evidence type="ECO:0000313" key="9">
    <source>
        <dbReference type="Proteomes" id="UP000267029"/>
    </source>
</evidence>
<dbReference type="ESTHER" id="9cest-a0a0r3uqr9">
    <property type="family name" value="ACHE"/>
</dbReference>
<dbReference type="PROSITE" id="PS00941">
    <property type="entry name" value="CARBOXYLESTERASE_B_2"/>
    <property type="match status" value="1"/>
</dbReference>
<dbReference type="GO" id="GO:0019695">
    <property type="term" value="P:choline metabolic process"/>
    <property type="evidence" value="ECO:0007669"/>
    <property type="project" value="TreeGrafter"/>
</dbReference>
<keyword evidence="3 6" id="KW-0378">Hydrolase</keyword>
<dbReference type="InterPro" id="IPR000997">
    <property type="entry name" value="Cholinesterase"/>
</dbReference>
<evidence type="ECO:0000259" key="7">
    <source>
        <dbReference type="Pfam" id="PF00135"/>
    </source>
</evidence>
<feature type="active site" description="Acyl-ester intermediate" evidence="5">
    <location>
        <position position="185"/>
    </location>
</feature>
<feature type="non-terminal residue" evidence="8">
    <location>
        <position position="1"/>
    </location>
</feature>
<dbReference type="AlphaFoldDB" id="A0A0R3UQR9"/>
<accession>A0A0R3UQR9</accession>
<comment type="similarity">
    <text evidence="1 6">Belongs to the type-B carboxylesterase/lipase family.</text>
</comment>
<dbReference type="PANTHER" id="PTHR43918:SF4">
    <property type="entry name" value="CARBOXYLIC ESTER HYDROLASE"/>
    <property type="match status" value="1"/>
</dbReference>
<evidence type="ECO:0000256" key="5">
    <source>
        <dbReference type="PIRSR" id="PIRSR600997-1"/>
    </source>
</evidence>
<dbReference type="InterPro" id="IPR029058">
    <property type="entry name" value="AB_hydrolase_fold"/>
</dbReference>
<dbReference type="EC" id="3.1.1.-" evidence="6"/>
<dbReference type="PROSITE" id="PS00122">
    <property type="entry name" value="CARBOXYLESTERASE_B_1"/>
    <property type="match status" value="1"/>
</dbReference>
<dbReference type="PRINTS" id="PR00878">
    <property type="entry name" value="CHOLNESTRASE"/>
</dbReference>
<dbReference type="InterPro" id="IPR050654">
    <property type="entry name" value="AChE-related_enzymes"/>
</dbReference>
<dbReference type="EMBL" id="UXSR01006074">
    <property type="protein sequence ID" value="VDD84222.1"/>
    <property type="molecule type" value="Genomic_DNA"/>
</dbReference>
<evidence type="ECO:0000313" key="8">
    <source>
        <dbReference type="EMBL" id="VDD84222.1"/>
    </source>
</evidence>